<evidence type="ECO:0000313" key="2">
    <source>
        <dbReference type="EMBL" id="CAG9316264.1"/>
    </source>
</evidence>
<evidence type="ECO:0000256" key="1">
    <source>
        <dbReference type="SAM" id="Coils"/>
    </source>
</evidence>
<feature type="coiled-coil region" evidence="1">
    <location>
        <begin position="179"/>
        <end position="210"/>
    </location>
</feature>
<name>A0AAU9IL44_9CILI</name>
<dbReference type="AlphaFoldDB" id="A0AAU9IL44"/>
<reference evidence="2" key="1">
    <citation type="submission" date="2021-09" db="EMBL/GenBank/DDBJ databases">
        <authorList>
            <consortium name="AG Swart"/>
            <person name="Singh M."/>
            <person name="Singh A."/>
            <person name="Seah K."/>
            <person name="Emmerich C."/>
        </authorList>
    </citation>
    <scope>NUCLEOTIDE SEQUENCE</scope>
    <source>
        <strain evidence="2">ATCC30299</strain>
    </source>
</reference>
<dbReference type="EMBL" id="CAJZBQ010000015">
    <property type="protein sequence ID" value="CAG9316264.1"/>
    <property type="molecule type" value="Genomic_DNA"/>
</dbReference>
<proteinExistence type="predicted"/>
<keyword evidence="1" id="KW-0175">Coiled coil</keyword>
<organism evidence="2 3">
    <name type="scientific">Blepharisma stoltei</name>
    <dbReference type="NCBI Taxonomy" id="1481888"/>
    <lineage>
        <taxon>Eukaryota</taxon>
        <taxon>Sar</taxon>
        <taxon>Alveolata</taxon>
        <taxon>Ciliophora</taxon>
        <taxon>Postciliodesmatophora</taxon>
        <taxon>Heterotrichea</taxon>
        <taxon>Heterotrichida</taxon>
        <taxon>Blepharismidae</taxon>
        <taxon>Blepharisma</taxon>
    </lineage>
</organism>
<dbReference type="Proteomes" id="UP001162131">
    <property type="component" value="Unassembled WGS sequence"/>
</dbReference>
<protein>
    <submittedName>
        <fullName evidence="2">Uncharacterized protein</fullName>
    </submittedName>
</protein>
<comment type="caution">
    <text evidence="2">The sequence shown here is derived from an EMBL/GenBank/DDBJ whole genome shotgun (WGS) entry which is preliminary data.</text>
</comment>
<sequence length="377" mass="43247">MQHSLYSIPTPETISLDLANSSACLLFFNYETRYFIKAIPDEILMKLTLIFVGQDYIPLQQWKQAESFPYQIQWSGPQGISCPLCTDLGIKEFPTYIACIASEIVYFSKETPTLRFLNEFETGNVKNRVEEICKSLTLQIIEDVTSICNLDIEPPIQEQSYADTISLLQTEIVNYQGLCQQQKLIIEALREELEDKNKKLKSLTDIVNSQSVLAEQYQRVQQNIQFEKFYQGNKDVKPPPIKDADFWRVQADEELEADNTYGMKFEDIASTKGLWILNMENDKPIKINEPIAPMLSIESPQPPKAEKKKNNFLDQRDKHLKMLQEKQPVGRDGIKIPIPLARSYNRKSSTSLKSTSSNLKRTGELISSQKNLKGIFN</sequence>
<accession>A0AAU9IL44</accession>
<evidence type="ECO:0000313" key="3">
    <source>
        <dbReference type="Proteomes" id="UP001162131"/>
    </source>
</evidence>
<gene>
    <name evidence="2" type="ORF">BSTOLATCC_MIC15699</name>
</gene>
<keyword evidence="3" id="KW-1185">Reference proteome</keyword>